<comment type="caution">
    <text evidence="2">The sequence shown here is derived from an EMBL/GenBank/DDBJ whole genome shotgun (WGS) entry which is preliminary data.</text>
</comment>
<dbReference type="AlphaFoldDB" id="A0A5S4H1C8"/>
<sequence>MDPAEYPTMAALAPLQDDFGSAAQFGRLLDAVLSGIRSRADGGVTRSTPSGADGSGEIGMTV</sequence>
<dbReference type="RefSeq" id="WP_138639712.1">
    <property type="nucleotide sequence ID" value="NZ_JASWDG010000126.1"/>
</dbReference>
<evidence type="ECO:0000313" key="2">
    <source>
        <dbReference type="EMBL" id="TMR32580.1"/>
    </source>
</evidence>
<proteinExistence type="predicted"/>
<reference evidence="2 3" key="1">
    <citation type="submission" date="2019-05" db="EMBL/GenBank/DDBJ databases">
        <title>Draft genome sequence of Actinomadura geliboluensis A8036.</title>
        <authorList>
            <person name="Saricaoglu S."/>
            <person name="Isik K."/>
        </authorList>
    </citation>
    <scope>NUCLEOTIDE SEQUENCE [LARGE SCALE GENOMIC DNA]</scope>
    <source>
        <strain evidence="2 3">A8036</strain>
    </source>
</reference>
<protein>
    <submittedName>
        <fullName evidence="2">Uncharacterized protein</fullName>
    </submittedName>
</protein>
<evidence type="ECO:0000313" key="3">
    <source>
        <dbReference type="Proteomes" id="UP000305238"/>
    </source>
</evidence>
<dbReference type="Proteomes" id="UP000305238">
    <property type="component" value="Unassembled WGS sequence"/>
</dbReference>
<feature type="region of interest" description="Disordered" evidence="1">
    <location>
        <begin position="40"/>
        <end position="62"/>
    </location>
</feature>
<name>A0A5S4H1C8_9ACTN</name>
<accession>A0A5S4H1C8</accession>
<feature type="compositionally biased region" description="Gly residues" evidence="1">
    <location>
        <begin position="53"/>
        <end position="62"/>
    </location>
</feature>
<evidence type="ECO:0000256" key="1">
    <source>
        <dbReference type="SAM" id="MobiDB-lite"/>
    </source>
</evidence>
<keyword evidence="3" id="KW-1185">Reference proteome</keyword>
<dbReference type="EMBL" id="VCKZ01000261">
    <property type="protein sequence ID" value="TMR32580.1"/>
    <property type="molecule type" value="Genomic_DNA"/>
</dbReference>
<dbReference type="OrthoDB" id="329481at2"/>
<gene>
    <name evidence="2" type="ORF">ETD96_29215</name>
</gene>
<organism evidence="2 3">
    <name type="scientific">Actinomadura geliboluensis</name>
    <dbReference type="NCBI Taxonomy" id="882440"/>
    <lineage>
        <taxon>Bacteria</taxon>
        <taxon>Bacillati</taxon>
        <taxon>Actinomycetota</taxon>
        <taxon>Actinomycetes</taxon>
        <taxon>Streptosporangiales</taxon>
        <taxon>Thermomonosporaceae</taxon>
        <taxon>Actinomadura</taxon>
    </lineage>
</organism>
<dbReference type="Gene3D" id="1.10.357.10">
    <property type="entry name" value="Tetracycline Repressor, domain 2"/>
    <property type="match status" value="1"/>
</dbReference>